<protein>
    <submittedName>
        <fullName evidence="8">Peptidase M48</fullName>
    </submittedName>
</protein>
<dbReference type="EMBL" id="PDSK01000049">
    <property type="protein sequence ID" value="PIE35272.1"/>
    <property type="molecule type" value="Genomic_DNA"/>
</dbReference>
<accession>A0A2G6KJQ4</accession>
<dbReference type="Pfam" id="PF01435">
    <property type="entry name" value="Peptidase_M48"/>
    <property type="match status" value="1"/>
</dbReference>
<organism evidence="8 9">
    <name type="scientific">candidate division KSB3 bacterium</name>
    <dbReference type="NCBI Taxonomy" id="2044937"/>
    <lineage>
        <taxon>Bacteria</taxon>
        <taxon>candidate division KSB3</taxon>
    </lineage>
</organism>
<dbReference type="PANTHER" id="PTHR22726">
    <property type="entry name" value="METALLOENDOPEPTIDASE OMA1"/>
    <property type="match status" value="1"/>
</dbReference>
<keyword evidence="5 6" id="KW-0482">Metalloprotease</keyword>
<evidence type="ECO:0000313" key="9">
    <source>
        <dbReference type="Proteomes" id="UP000230821"/>
    </source>
</evidence>
<evidence type="ECO:0000259" key="7">
    <source>
        <dbReference type="Pfam" id="PF01435"/>
    </source>
</evidence>
<proteinExistence type="inferred from homology"/>
<dbReference type="CDD" id="cd07324">
    <property type="entry name" value="M48C_Oma1-like"/>
    <property type="match status" value="1"/>
</dbReference>
<evidence type="ECO:0000256" key="6">
    <source>
        <dbReference type="RuleBase" id="RU003983"/>
    </source>
</evidence>
<evidence type="ECO:0000256" key="2">
    <source>
        <dbReference type="ARBA" id="ARBA00022723"/>
    </source>
</evidence>
<keyword evidence="4 6" id="KW-0862">Zinc</keyword>
<dbReference type="GO" id="GO:0004222">
    <property type="term" value="F:metalloendopeptidase activity"/>
    <property type="evidence" value="ECO:0007669"/>
    <property type="project" value="InterPro"/>
</dbReference>
<comment type="caution">
    <text evidence="8">The sequence shown here is derived from an EMBL/GenBank/DDBJ whole genome shotgun (WGS) entry which is preliminary data.</text>
</comment>
<name>A0A2G6KJQ4_9BACT</name>
<dbReference type="GO" id="GO:0051603">
    <property type="term" value="P:proteolysis involved in protein catabolic process"/>
    <property type="evidence" value="ECO:0007669"/>
    <property type="project" value="TreeGrafter"/>
</dbReference>
<evidence type="ECO:0000256" key="5">
    <source>
        <dbReference type="ARBA" id="ARBA00023049"/>
    </source>
</evidence>
<dbReference type="GO" id="GO:0046872">
    <property type="term" value="F:metal ion binding"/>
    <property type="evidence" value="ECO:0007669"/>
    <property type="project" value="UniProtKB-KW"/>
</dbReference>
<sequence length="300" mass="33040">MRKLMTMFTVKKWVLLGLVILPAVMLFLTGWKKPSLGDIGKVVNQAKTVKKLIKSFEDISPEQEYYIGRAVGATVAGQYKVYKNKKATMYVNTLGQTLAQASDRPETFGGYHFLILDSDEINAFAAPGGLVFITRGMLRCTENEDALAAVLAHEIGHVQHQHGLQSIKKSRFSSMAADVALDAVQSRTGGAASVLTGVFQDSIHDVTTTMITNGYSRKFEKEADNAAVAILKRVGYDPNGLIDMLNVMKERLNPKGNDFAKTHPSPSDRIKDVKKKIGKYVEVEKSAARQARFETALKDI</sequence>
<comment type="similarity">
    <text evidence="6">Belongs to the peptidase M48 family.</text>
</comment>
<dbReference type="Gene3D" id="3.30.2010.10">
    <property type="entry name" value="Metalloproteases ('zincins'), catalytic domain"/>
    <property type="match status" value="1"/>
</dbReference>
<comment type="cofactor">
    <cofactor evidence="6">
        <name>Zn(2+)</name>
        <dbReference type="ChEBI" id="CHEBI:29105"/>
    </cofactor>
    <text evidence="6">Binds 1 zinc ion per subunit.</text>
</comment>
<keyword evidence="3 6" id="KW-0378">Hydrolase</keyword>
<gene>
    <name evidence="8" type="ORF">CSA56_04865</name>
</gene>
<dbReference type="InterPro" id="IPR001915">
    <property type="entry name" value="Peptidase_M48"/>
</dbReference>
<evidence type="ECO:0000256" key="4">
    <source>
        <dbReference type="ARBA" id="ARBA00022833"/>
    </source>
</evidence>
<evidence type="ECO:0000313" key="8">
    <source>
        <dbReference type="EMBL" id="PIE35272.1"/>
    </source>
</evidence>
<dbReference type="GO" id="GO:0016020">
    <property type="term" value="C:membrane"/>
    <property type="evidence" value="ECO:0007669"/>
    <property type="project" value="TreeGrafter"/>
</dbReference>
<dbReference type="InterPro" id="IPR051156">
    <property type="entry name" value="Mito/Outer_Membr_Metalloprot"/>
</dbReference>
<evidence type="ECO:0000256" key="3">
    <source>
        <dbReference type="ARBA" id="ARBA00022801"/>
    </source>
</evidence>
<keyword evidence="1 6" id="KW-0645">Protease</keyword>
<dbReference type="AlphaFoldDB" id="A0A2G6KJQ4"/>
<dbReference type="PANTHER" id="PTHR22726:SF1">
    <property type="entry name" value="METALLOENDOPEPTIDASE OMA1, MITOCHONDRIAL"/>
    <property type="match status" value="1"/>
</dbReference>
<reference evidence="8 9" key="1">
    <citation type="submission" date="2017-10" db="EMBL/GenBank/DDBJ databases">
        <title>Novel microbial diversity and functional potential in the marine mammal oral microbiome.</title>
        <authorList>
            <person name="Dudek N.K."/>
            <person name="Sun C.L."/>
            <person name="Burstein D."/>
            <person name="Kantor R.S."/>
            <person name="Aliaga Goltsman D.S."/>
            <person name="Bik E.M."/>
            <person name="Thomas B.C."/>
            <person name="Banfield J.F."/>
            <person name="Relman D.A."/>
        </authorList>
    </citation>
    <scope>NUCLEOTIDE SEQUENCE [LARGE SCALE GENOMIC DNA]</scope>
    <source>
        <strain evidence="8">DOLJORAL78_47_16</strain>
    </source>
</reference>
<dbReference type="Proteomes" id="UP000230821">
    <property type="component" value="Unassembled WGS sequence"/>
</dbReference>
<evidence type="ECO:0000256" key="1">
    <source>
        <dbReference type="ARBA" id="ARBA00022670"/>
    </source>
</evidence>
<feature type="domain" description="Peptidase M48" evidence="7">
    <location>
        <begin position="88"/>
        <end position="275"/>
    </location>
</feature>
<keyword evidence="2" id="KW-0479">Metal-binding</keyword>